<dbReference type="AlphaFoldDB" id="A0A2D0N3M5"/>
<feature type="transmembrane region" description="Helical" evidence="1">
    <location>
        <begin position="168"/>
        <end position="186"/>
    </location>
</feature>
<sequence>MTQSHKKHFEALQDIRSMMERSSRFISLSGLSGIAAGVIALLGASAVYWYLDLSPFDQKQAYYVAARNSEKWGLDYVRFFLLDGLLVLVLAFAAGVFFTTRKARAKGQKIWDALTRRLLINLMIPLITGGIFCLALFAHGFVGLIAPSTLVFYGLALINASKYTFNDIRYLGVSEIILGMIGLFQLGYGLELWAIGFGLLHILYGSVMYFKYERA</sequence>
<organism evidence="2 3">
    <name type="scientific">Flavilitoribacter nigricans (strain ATCC 23147 / DSM 23189 / NBRC 102662 / NCIMB 1420 / SS-2)</name>
    <name type="common">Lewinella nigricans</name>
    <dbReference type="NCBI Taxonomy" id="1122177"/>
    <lineage>
        <taxon>Bacteria</taxon>
        <taxon>Pseudomonadati</taxon>
        <taxon>Bacteroidota</taxon>
        <taxon>Saprospiria</taxon>
        <taxon>Saprospirales</taxon>
        <taxon>Lewinellaceae</taxon>
        <taxon>Flavilitoribacter</taxon>
    </lineage>
</organism>
<dbReference type="OrthoDB" id="1120881at2"/>
<evidence type="ECO:0000313" key="2">
    <source>
        <dbReference type="EMBL" id="PHN03104.1"/>
    </source>
</evidence>
<feature type="transmembrane region" description="Helical" evidence="1">
    <location>
        <begin position="76"/>
        <end position="98"/>
    </location>
</feature>
<accession>A0A2D0N3M5</accession>
<gene>
    <name evidence="2" type="ORF">CRP01_28920</name>
</gene>
<reference evidence="2 3" key="1">
    <citation type="submission" date="2017-10" db="EMBL/GenBank/DDBJ databases">
        <title>The draft genome sequence of Lewinella nigricans NBRC 102662.</title>
        <authorList>
            <person name="Wang K."/>
        </authorList>
    </citation>
    <scope>NUCLEOTIDE SEQUENCE [LARGE SCALE GENOMIC DNA]</scope>
    <source>
        <strain evidence="2 3">NBRC 102662</strain>
    </source>
</reference>
<feature type="transmembrane region" description="Helical" evidence="1">
    <location>
        <begin position="118"/>
        <end position="138"/>
    </location>
</feature>
<keyword evidence="1" id="KW-1133">Transmembrane helix</keyword>
<comment type="caution">
    <text evidence="2">The sequence shown here is derived from an EMBL/GenBank/DDBJ whole genome shotgun (WGS) entry which is preliminary data.</text>
</comment>
<name>A0A2D0N3M5_FLAN2</name>
<feature type="transmembrane region" description="Helical" evidence="1">
    <location>
        <begin position="144"/>
        <end position="161"/>
    </location>
</feature>
<dbReference type="RefSeq" id="WP_099153544.1">
    <property type="nucleotide sequence ID" value="NZ_PDUD01000034.1"/>
</dbReference>
<keyword evidence="3" id="KW-1185">Reference proteome</keyword>
<keyword evidence="1" id="KW-0812">Transmembrane</keyword>
<feature type="transmembrane region" description="Helical" evidence="1">
    <location>
        <begin position="25"/>
        <end position="51"/>
    </location>
</feature>
<evidence type="ECO:0000256" key="1">
    <source>
        <dbReference type="SAM" id="Phobius"/>
    </source>
</evidence>
<proteinExistence type="predicted"/>
<keyword evidence="1" id="KW-0472">Membrane</keyword>
<evidence type="ECO:0000313" key="3">
    <source>
        <dbReference type="Proteomes" id="UP000223913"/>
    </source>
</evidence>
<dbReference type="Proteomes" id="UP000223913">
    <property type="component" value="Unassembled WGS sequence"/>
</dbReference>
<dbReference type="EMBL" id="PDUD01000034">
    <property type="protein sequence ID" value="PHN03104.1"/>
    <property type="molecule type" value="Genomic_DNA"/>
</dbReference>
<protein>
    <submittedName>
        <fullName evidence="2">Uncharacterized protein</fullName>
    </submittedName>
</protein>
<feature type="transmembrane region" description="Helical" evidence="1">
    <location>
        <begin position="192"/>
        <end position="210"/>
    </location>
</feature>